<reference evidence="3 4" key="1">
    <citation type="submission" date="2014-02" db="EMBL/GenBank/DDBJ databases">
        <title>Draft genome sequence of Lysinibacillus massiliensis CCUG 49529.</title>
        <authorList>
            <person name="Zhang F."/>
            <person name="Wang G."/>
            <person name="Zhang L."/>
        </authorList>
    </citation>
    <scope>NUCLEOTIDE SEQUENCE [LARGE SCALE GENOMIC DNA]</scope>
    <source>
        <strain evidence="3 4">CCUG 49529</strain>
    </source>
</reference>
<feature type="coiled-coil region" evidence="1">
    <location>
        <begin position="55"/>
        <end position="82"/>
    </location>
</feature>
<comment type="caution">
    <text evidence="3">The sequence shown here is derived from an EMBL/GenBank/DDBJ whole genome shotgun (WGS) entry which is preliminary data.</text>
</comment>
<protein>
    <submittedName>
        <fullName evidence="3">Uncharacterized protein</fullName>
    </submittedName>
</protein>
<feature type="transmembrane region" description="Helical" evidence="2">
    <location>
        <begin position="6"/>
        <end position="21"/>
    </location>
</feature>
<evidence type="ECO:0000256" key="2">
    <source>
        <dbReference type="SAM" id="Phobius"/>
    </source>
</evidence>
<dbReference type="RefSeq" id="WP_036177445.1">
    <property type="nucleotide sequence ID" value="NZ_AVCZ01000023.1"/>
</dbReference>
<dbReference type="Proteomes" id="UP000030595">
    <property type="component" value="Unassembled WGS sequence"/>
</dbReference>
<name>A0A0A3IZY1_9BACL</name>
<evidence type="ECO:0000313" key="4">
    <source>
        <dbReference type="Proteomes" id="UP000030595"/>
    </source>
</evidence>
<gene>
    <name evidence="3" type="ORF">CD30_12885</name>
</gene>
<dbReference type="EMBL" id="JPVQ01000023">
    <property type="protein sequence ID" value="KGR90256.1"/>
    <property type="molecule type" value="Genomic_DNA"/>
</dbReference>
<keyword evidence="4" id="KW-1185">Reference proteome</keyword>
<evidence type="ECO:0000256" key="1">
    <source>
        <dbReference type="SAM" id="Coils"/>
    </source>
</evidence>
<organism evidence="3 4">
    <name type="scientific">Ureibacillus massiliensis 4400831 = CIP 108448 = CCUG 49529</name>
    <dbReference type="NCBI Taxonomy" id="1211035"/>
    <lineage>
        <taxon>Bacteria</taxon>
        <taxon>Bacillati</taxon>
        <taxon>Bacillota</taxon>
        <taxon>Bacilli</taxon>
        <taxon>Bacillales</taxon>
        <taxon>Caryophanaceae</taxon>
        <taxon>Ureibacillus</taxon>
    </lineage>
</organism>
<accession>A0A0A3IZY1</accession>
<keyword evidence="2" id="KW-1133">Transmembrane helix</keyword>
<keyword evidence="1" id="KW-0175">Coiled coil</keyword>
<proteinExistence type="predicted"/>
<keyword evidence="2" id="KW-0812">Transmembrane</keyword>
<feature type="transmembrane region" description="Helical" evidence="2">
    <location>
        <begin position="30"/>
        <end position="51"/>
    </location>
</feature>
<keyword evidence="2" id="KW-0472">Membrane</keyword>
<evidence type="ECO:0000313" key="3">
    <source>
        <dbReference type="EMBL" id="KGR90256.1"/>
    </source>
</evidence>
<dbReference type="AlphaFoldDB" id="A0A0A3IZY1"/>
<sequence length="211" mass="24177">MFSFIGFIGLMGTLLGIWYCIEHKTKLKRGIILSVISVIVCIAGFSFHNLYPVIFAEQIAAQKEADEKARELEEQEDLKEDRMIEGIENILSSEQTINKSYVFLNDGELTVSGYFDTHNGLDYLQELNRTILIHVKHSGVVKNVDISWMAPVLNFYGNKDDTIVMDLDISMEEVNKINFSNFDLYKLKYLANFYSYTNEDGDLIDAESNKE</sequence>